<feature type="region of interest" description="Disordered" evidence="1">
    <location>
        <begin position="1"/>
        <end position="90"/>
    </location>
</feature>
<proteinExistence type="predicted"/>
<dbReference type="EMBL" id="JAPTSV010000786">
    <property type="protein sequence ID" value="KAJ1519074.1"/>
    <property type="molecule type" value="Genomic_DNA"/>
</dbReference>
<sequence>MKKLSCCVKGGETKSGSSSPAHASNHGASLPSHYSNAASPAGIMSPRRLPAKSPTRKLYGPAPKVLGGSSSFKYPTTKQRTPGRRKSSVH</sequence>
<feature type="compositionally biased region" description="Basic residues" evidence="1">
    <location>
        <begin position="81"/>
        <end position="90"/>
    </location>
</feature>
<gene>
    <name evidence="2" type="ORF">ONE63_011316</name>
</gene>
<keyword evidence="3" id="KW-1185">Reference proteome</keyword>
<organism evidence="2 3">
    <name type="scientific">Megalurothrips usitatus</name>
    <name type="common">bean blossom thrips</name>
    <dbReference type="NCBI Taxonomy" id="439358"/>
    <lineage>
        <taxon>Eukaryota</taxon>
        <taxon>Metazoa</taxon>
        <taxon>Ecdysozoa</taxon>
        <taxon>Arthropoda</taxon>
        <taxon>Hexapoda</taxon>
        <taxon>Insecta</taxon>
        <taxon>Pterygota</taxon>
        <taxon>Neoptera</taxon>
        <taxon>Paraneoptera</taxon>
        <taxon>Thysanoptera</taxon>
        <taxon>Terebrantia</taxon>
        <taxon>Thripoidea</taxon>
        <taxon>Thripidae</taxon>
        <taxon>Megalurothrips</taxon>
    </lineage>
</organism>
<dbReference type="AlphaFoldDB" id="A0AAV7X4Y0"/>
<name>A0AAV7X4Y0_9NEOP</name>
<evidence type="ECO:0000313" key="3">
    <source>
        <dbReference type="Proteomes" id="UP001075354"/>
    </source>
</evidence>
<evidence type="ECO:0000256" key="1">
    <source>
        <dbReference type="SAM" id="MobiDB-lite"/>
    </source>
</evidence>
<evidence type="ECO:0000313" key="2">
    <source>
        <dbReference type="EMBL" id="KAJ1519074.1"/>
    </source>
</evidence>
<comment type="caution">
    <text evidence="2">The sequence shown here is derived from an EMBL/GenBank/DDBJ whole genome shotgun (WGS) entry which is preliminary data.</text>
</comment>
<accession>A0AAV7X4Y0</accession>
<feature type="compositionally biased region" description="Polar residues" evidence="1">
    <location>
        <begin position="68"/>
        <end position="80"/>
    </location>
</feature>
<dbReference type="Proteomes" id="UP001075354">
    <property type="component" value="Unassembled WGS sequence"/>
</dbReference>
<protein>
    <submittedName>
        <fullName evidence="2">Uncharacterized protein</fullName>
    </submittedName>
</protein>
<reference evidence="2" key="1">
    <citation type="submission" date="2022-12" db="EMBL/GenBank/DDBJ databases">
        <title>Chromosome-level genome assembly of the bean flower thrips Megalurothrips usitatus.</title>
        <authorList>
            <person name="Ma L."/>
            <person name="Liu Q."/>
            <person name="Li H."/>
            <person name="Cai W."/>
        </authorList>
    </citation>
    <scope>NUCLEOTIDE SEQUENCE</scope>
    <source>
        <strain evidence="2">Cailab_2022a</strain>
    </source>
</reference>